<evidence type="ECO:0000313" key="2">
    <source>
        <dbReference type="Proteomes" id="UP001363151"/>
    </source>
</evidence>
<keyword evidence="2" id="KW-1185">Reference proteome</keyword>
<evidence type="ECO:0008006" key="3">
    <source>
        <dbReference type="Google" id="ProtNLM"/>
    </source>
</evidence>
<dbReference type="Proteomes" id="UP001363151">
    <property type="component" value="Unassembled WGS sequence"/>
</dbReference>
<sequence>MMLLALPVIAAANRLVDDPACRAAAARCTSPLAQCMNLAPPFTGTRTVTNLMRLYGSPYVHHDHRITAASVAAADFEAPDLRPSAWLAPFAARKLPRPRCFIVSLRDPAARARSALNACRNGRNCFSRNRKHCVEFPLWNRSADDIFAAVFDESHPDHGVAKDGACFGVKASTTQYLAGLDCAAAEVHYLCTEKLEADFSALAAALGEPDRLASTTMNLHVRESNSTLHPQNAAYRDRIAPFYASDLGAAAKARARTALFPDDAALHAAYCGGAPD</sequence>
<accession>A0ABR1G6K9</accession>
<comment type="caution">
    <text evidence="1">The sequence shown here is derived from an EMBL/GenBank/DDBJ whole genome shotgun (WGS) entry which is preliminary data.</text>
</comment>
<organism evidence="1 2">
    <name type="scientific">Aureococcus anophagefferens</name>
    <name type="common">Harmful bloom alga</name>
    <dbReference type="NCBI Taxonomy" id="44056"/>
    <lineage>
        <taxon>Eukaryota</taxon>
        <taxon>Sar</taxon>
        <taxon>Stramenopiles</taxon>
        <taxon>Ochrophyta</taxon>
        <taxon>Pelagophyceae</taxon>
        <taxon>Pelagomonadales</taxon>
        <taxon>Pelagomonadaceae</taxon>
        <taxon>Aureococcus</taxon>
    </lineage>
</organism>
<gene>
    <name evidence="1" type="ORF">SO694_00042223</name>
</gene>
<name>A0ABR1G6K9_AURAN</name>
<reference evidence="1 2" key="1">
    <citation type="submission" date="2024-03" db="EMBL/GenBank/DDBJ databases">
        <title>Aureococcus anophagefferens CCMP1851 and Kratosvirus quantuckense: Draft genome of a second virus-susceptible host strain in the model system.</title>
        <authorList>
            <person name="Chase E."/>
            <person name="Truchon A.R."/>
            <person name="Schepens W."/>
            <person name="Wilhelm S.W."/>
        </authorList>
    </citation>
    <scope>NUCLEOTIDE SEQUENCE [LARGE SCALE GENOMIC DNA]</scope>
    <source>
        <strain evidence="1 2">CCMP1851</strain>
    </source>
</reference>
<proteinExistence type="predicted"/>
<dbReference type="EMBL" id="JBBJCI010000085">
    <property type="protein sequence ID" value="KAK7248870.1"/>
    <property type="molecule type" value="Genomic_DNA"/>
</dbReference>
<protein>
    <recommendedName>
        <fullName evidence="3">Sulfotransferase domain-containing protein</fullName>
    </recommendedName>
</protein>
<evidence type="ECO:0000313" key="1">
    <source>
        <dbReference type="EMBL" id="KAK7248870.1"/>
    </source>
</evidence>